<sequence>MASLTMIDGTSLRTMSVAATGLWPLRTFPGEENNLEEKERQLLLPTHIEDYRAKSGKKKNKTNHMSSGQARKQSTGAQKMCPAETQRKSSSFKSVFNIFKSSSRQRGGHYDAYDDGPKQWTRVWPSDEDRGRWGVADPVIDMRATAFIAQYKKRVSESEVHCQAQVQQ</sequence>
<gene>
    <name evidence="2" type="ORF">V8G54_029102</name>
</gene>
<feature type="region of interest" description="Disordered" evidence="1">
    <location>
        <begin position="51"/>
        <end position="88"/>
    </location>
</feature>
<reference evidence="2 3" key="1">
    <citation type="journal article" date="2023" name="Life. Sci Alliance">
        <title>Evolutionary insights into 3D genome organization and epigenetic landscape of Vigna mungo.</title>
        <authorList>
            <person name="Junaid A."/>
            <person name="Singh B."/>
            <person name="Bhatia S."/>
        </authorList>
    </citation>
    <scope>NUCLEOTIDE SEQUENCE [LARGE SCALE GENOMIC DNA]</scope>
    <source>
        <strain evidence="2">Urdbean</strain>
    </source>
</reference>
<accession>A0AAQ3MTW6</accession>
<feature type="compositionally biased region" description="Polar residues" evidence="1">
    <location>
        <begin position="63"/>
        <end position="77"/>
    </location>
</feature>
<evidence type="ECO:0000256" key="1">
    <source>
        <dbReference type="SAM" id="MobiDB-lite"/>
    </source>
</evidence>
<dbReference type="AlphaFoldDB" id="A0AAQ3MTW6"/>
<organism evidence="2 3">
    <name type="scientific">Vigna mungo</name>
    <name type="common">Black gram</name>
    <name type="synonym">Phaseolus mungo</name>
    <dbReference type="NCBI Taxonomy" id="3915"/>
    <lineage>
        <taxon>Eukaryota</taxon>
        <taxon>Viridiplantae</taxon>
        <taxon>Streptophyta</taxon>
        <taxon>Embryophyta</taxon>
        <taxon>Tracheophyta</taxon>
        <taxon>Spermatophyta</taxon>
        <taxon>Magnoliopsida</taxon>
        <taxon>eudicotyledons</taxon>
        <taxon>Gunneridae</taxon>
        <taxon>Pentapetalae</taxon>
        <taxon>rosids</taxon>
        <taxon>fabids</taxon>
        <taxon>Fabales</taxon>
        <taxon>Fabaceae</taxon>
        <taxon>Papilionoideae</taxon>
        <taxon>50 kb inversion clade</taxon>
        <taxon>NPAAA clade</taxon>
        <taxon>indigoferoid/millettioid clade</taxon>
        <taxon>Phaseoleae</taxon>
        <taxon>Vigna</taxon>
    </lineage>
</organism>
<dbReference type="EMBL" id="CP144692">
    <property type="protein sequence ID" value="WVY96951.1"/>
    <property type="molecule type" value="Genomic_DNA"/>
</dbReference>
<evidence type="ECO:0000313" key="2">
    <source>
        <dbReference type="EMBL" id="WVY96951.1"/>
    </source>
</evidence>
<dbReference type="Proteomes" id="UP001374535">
    <property type="component" value="Chromosome 9"/>
</dbReference>
<proteinExistence type="predicted"/>
<keyword evidence="3" id="KW-1185">Reference proteome</keyword>
<name>A0AAQ3MTW6_VIGMU</name>
<evidence type="ECO:0000313" key="3">
    <source>
        <dbReference type="Proteomes" id="UP001374535"/>
    </source>
</evidence>
<protein>
    <submittedName>
        <fullName evidence="2">Uncharacterized protein</fullName>
    </submittedName>
</protein>
<dbReference type="PANTHER" id="PTHR33511">
    <property type="entry name" value="OS06G0632400 PROTEIN"/>
    <property type="match status" value="1"/>
</dbReference>